<dbReference type="SMART" id="SM00342">
    <property type="entry name" value="HTH_ARAC"/>
    <property type="match status" value="1"/>
</dbReference>
<dbReference type="InterPro" id="IPR009057">
    <property type="entry name" value="Homeodomain-like_sf"/>
</dbReference>
<dbReference type="EMBL" id="JAADJO010000010">
    <property type="protein sequence ID" value="NDJ73952.1"/>
    <property type="molecule type" value="Genomic_DNA"/>
</dbReference>
<protein>
    <submittedName>
        <fullName evidence="4">AraC family transcriptional regulator</fullName>
    </submittedName>
</protein>
<evidence type="ECO:0000313" key="4">
    <source>
        <dbReference type="EMBL" id="NDJ73952.1"/>
    </source>
</evidence>
<accession>A0A6B2FY32</accession>
<dbReference type="SUPFAM" id="SSF51215">
    <property type="entry name" value="Regulatory protein AraC"/>
    <property type="match status" value="1"/>
</dbReference>
<proteinExistence type="predicted"/>
<keyword evidence="3" id="KW-0804">Transcription</keyword>
<dbReference type="InterPro" id="IPR037923">
    <property type="entry name" value="HTH-like"/>
</dbReference>
<dbReference type="AlphaFoldDB" id="A0A6B2FY32"/>
<evidence type="ECO:0000256" key="3">
    <source>
        <dbReference type="ARBA" id="ARBA00023163"/>
    </source>
</evidence>
<dbReference type="InterPro" id="IPR018060">
    <property type="entry name" value="HTH_AraC"/>
</dbReference>
<comment type="caution">
    <text evidence="4">The sequence shown here is derived from an EMBL/GenBank/DDBJ whole genome shotgun (WGS) entry which is preliminary data.</text>
</comment>
<dbReference type="PANTHER" id="PTHR43280:SF34">
    <property type="entry name" value="ARAC-FAMILY TRANSCRIPTIONAL REGULATOR"/>
    <property type="match status" value="1"/>
</dbReference>
<dbReference type="InterPro" id="IPR014710">
    <property type="entry name" value="RmlC-like_jellyroll"/>
</dbReference>
<dbReference type="InterPro" id="IPR003313">
    <property type="entry name" value="AraC-bd"/>
</dbReference>
<dbReference type="Pfam" id="PF02311">
    <property type="entry name" value="AraC_binding"/>
    <property type="match status" value="1"/>
</dbReference>
<dbReference type="InterPro" id="IPR020449">
    <property type="entry name" value="Tscrpt_reg_AraC-type_HTH"/>
</dbReference>
<evidence type="ECO:0000256" key="2">
    <source>
        <dbReference type="ARBA" id="ARBA00023125"/>
    </source>
</evidence>
<dbReference type="RefSeq" id="WP_048685783.1">
    <property type="nucleotide sequence ID" value="NZ_CAKMAD010000010.1"/>
</dbReference>
<dbReference type="GO" id="GO:0003700">
    <property type="term" value="F:DNA-binding transcription factor activity"/>
    <property type="evidence" value="ECO:0007669"/>
    <property type="project" value="InterPro"/>
</dbReference>
<gene>
    <name evidence="4" type="ORF">GWG61_05495</name>
</gene>
<sequence length="309" mass="36217">MATATLKSYLSSLMQNTQGTEIEIRTENLLLPYSLYLEKVHYDFTEYQSNTSQLIYCLAGKCEVEINNKTFYLKAGNILLIEKDTDYTIKVSDKNAIIVKFKLDNDFSWQKQLEQVDANTPNEQRLSTLFLEKLNQDRAFLFTTTSVMWGSQNLKGIIQDYLNNVAFNGTIGLELLKIIILRNLREQNFKSNEVKESTFKDEALDQYIDQHYNDISLTQAAKYFGFNRNYFSTMVKEKTGKSFVEHVDERRMKEARRLLAKPNVSLKEIIETIGYSSKSFFYKKFKHYYGMTPAEMRKRLFREAHINLK</sequence>
<dbReference type="Gene3D" id="2.60.120.10">
    <property type="entry name" value="Jelly Rolls"/>
    <property type="match status" value="1"/>
</dbReference>
<keyword evidence="1" id="KW-0805">Transcription regulation</keyword>
<dbReference type="PRINTS" id="PR00032">
    <property type="entry name" value="HTHARAC"/>
</dbReference>
<name>A0A6B2FY32_9LACO</name>
<evidence type="ECO:0000256" key="1">
    <source>
        <dbReference type="ARBA" id="ARBA00023015"/>
    </source>
</evidence>
<dbReference type="PANTHER" id="PTHR43280">
    <property type="entry name" value="ARAC-FAMILY TRANSCRIPTIONAL REGULATOR"/>
    <property type="match status" value="1"/>
</dbReference>
<keyword evidence="2" id="KW-0238">DNA-binding</keyword>
<dbReference type="Pfam" id="PF12833">
    <property type="entry name" value="HTH_18"/>
    <property type="match status" value="1"/>
</dbReference>
<dbReference type="SUPFAM" id="SSF46689">
    <property type="entry name" value="Homeodomain-like"/>
    <property type="match status" value="1"/>
</dbReference>
<dbReference type="GO" id="GO:0043565">
    <property type="term" value="F:sequence-specific DNA binding"/>
    <property type="evidence" value="ECO:0007669"/>
    <property type="project" value="InterPro"/>
</dbReference>
<dbReference type="PROSITE" id="PS01124">
    <property type="entry name" value="HTH_ARAC_FAMILY_2"/>
    <property type="match status" value="1"/>
</dbReference>
<dbReference type="Gene3D" id="1.10.10.60">
    <property type="entry name" value="Homeodomain-like"/>
    <property type="match status" value="2"/>
</dbReference>
<reference evidence="4" key="1">
    <citation type="submission" date="2020-01" db="EMBL/GenBank/DDBJ databases">
        <title>Vaginal microbiome of pregnant Indian women: Insights into the genome of dominants Lactobacillus species.</title>
        <authorList>
            <person name="Das B."/>
            <person name="Mehta O."/>
            <person name="Ghosh T.S."/>
            <person name="Kothidar A."/>
            <person name="Gowtham M.R."/>
            <person name="Mitra R."/>
            <person name="Kshetrapal P."/>
            <person name="Wadhwa N."/>
            <person name="Thiruvengadam R."/>
            <person name="Nair G.B."/>
            <person name="Bhatnagar S."/>
            <person name="Das B."/>
        </authorList>
    </citation>
    <scope>NUCLEOTIDE SEQUENCE</scope>
    <source>
        <strain evidence="4">Indica</strain>
    </source>
</reference>
<organism evidence="4">
    <name type="scientific">Lactobacillus paragasseri</name>
    <dbReference type="NCBI Taxonomy" id="2107999"/>
    <lineage>
        <taxon>Bacteria</taxon>
        <taxon>Bacillati</taxon>
        <taxon>Bacillota</taxon>
        <taxon>Bacilli</taxon>
        <taxon>Lactobacillales</taxon>
        <taxon>Lactobacillaceae</taxon>
        <taxon>Lactobacillus</taxon>
    </lineage>
</organism>
<dbReference type="InterPro" id="IPR018062">
    <property type="entry name" value="HTH_AraC-typ_CS"/>
</dbReference>
<dbReference type="PROSITE" id="PS00041">
    <property type="entry name" value="HTH_ARAC_FAMILY_1"/>
    <property type="match status" value="1"/>
</dbReference>